<dbReference type="Pfam" id="PF04471">
    <property type="entry name" value="Mrr_cat"/>
    <property type="match status" value="1"/>
</dbReference>
<dbReference type="Gene3D" id="3.40.50.300">
    <property type="entry name" value="P-loop containing nucleotide triphosphate hydrolases"/>
    <property type="match status" value="1"/>
</dbReference>
<comment type="caution">
    <text evidence="3">The sequence shown here is derived from an EMBL/GenBank/DDBJ whole genome shotgun (WGS) entry which is preliminary data.</text>
</comment>
<dbReference type="InterPro" id="IPR007560">
    <property type="entry name" value="Restrct_endonuc_IV_Mrr"/>
</dbReference>
<sequence length="772" mass="89949">MFNYKNLCDYEFEILCKNIMQKKLGVPLQIFARGRDGGIDITDDTVSKNVVIQVKHYINSKYSDLISSLKKEVSKVAELKPKKYYVCCALELTPANKTEIFNLFAKYMEGSSNILSLNDIDEYLQDPANMDIVRKHYKLWLESANILEEIDSRDIFIDCETLLYNIKEEQRESVETLSYRQCIDVLERNRLLMILGMPGIGKTMTTKMLALYYAALGYRIIYTTNGDLQSIKKALSVDKESKEIILLDDCLGQYYFRMKDTQENELMSLIKYVLMHKNKKLIMNSRVTIFQHAKESYIELNSFIDTEKVRLQYIDMDSMTIEDKGRIFKNHLYFRNIQSDYYAQILKNNNYRWIVNHRNYTPRIIEYVTRQNVSNKIAADEYCDFIRRCLDNPTEIWRDEFNNRLKAEDRIFLTSLFSLTDIGVEDKVLRRVFNARISKRADIDTTRNVWEAVLKRMEGTFVKIIENKGVRQIGVINPSVNDFLKNYLDENEPEVEEIGRNATEYIQIVRGFGPDMADIVRSGDACKYNFASDVEKQIVILSNICELGICMEQYRDIVRTFVEFLPYAFYNTASTFTVVPSLLSEPLVSYYDTRNNLLTEEVEDLLDSMDFDDFCVFEENLKNNGLELCELVDSDVVLEKLDKAVRDYIDGYDRSESYTNQDTYELFKENTIYNGVYHEVDVDKVVNILADCVRDDIYDDVTDKLAVFPRAITDDIDLSRYDIWADTGEIESYVCDVLADPGDIDYSDIYDGDSSYSGHLDGMDELDFIFAE</sequence>
<keyword evidence="3" id="KW-0547">Nucleotide-binding</keyword>
<feature type="domain" description="Restriction endonuclease type IV Mrr" evidence="1">
    <location>
        <begin position="10"/>
        <end position="64"/>
    </location>
</feature>
<dbReference type="GO" id="GO:0005524">
    <property type="term" value="F:ATP binding"/>
    <property type="evidence" value="ECO:0007669"/>
    <property type="project" value="UniProtKB-KW"/>
</dbReference>
<dbReference type="Proteomes" id="UP001494672">
    <property type="component" value="Unassembled WGS sequence"/>
</dbReference>
<gene>
    <name evidence="3" type="ORF">AAAU18_09515</name>
</gene>
<dbReference type="CDD" id="cd00009">
    <property type="entry name" value="AAA"/>
    <property type="match status" value="1"/>
</dbReference>
<evidence type="ECO:0000259" key="1">
    <source>
        <dbReference type="Pfam" id="PF04471"/>
    </source>
</evidence>
<dbReference type="InterPro" id="IPR049050">
    <property type="entry name" value="nSTAND3"/>
</dbReference>
<feature type="domain" description="Novel STAND NTPase 3" evidence="2">
    <location>
        <begin position="174"/>
        <end position="334"/>
    </location>
</feature>
<keyword evidence="4" id="KW-1185">Reference proteome</keyword>
<dbReference type="EMBL" id="JBBNGJ010000006">
    <property type="protein sequence ID" value="MEQ2593143.1"/>
    <property type="molecule type" value="Genomic_DNA"/>
</dbReference>
<dbReference type="RefSeq" id="WP_349093269.1">
    <property type="nucleotide sequence ID" value="NZ_JBBNGJ010000006.1"/>
</dbReference>
<evidence type="ECO:0000313" key="4">
    <source>
        <dbReference type="Proteomes" id="UP001494672"/>
    </source>
</evidence>
<evidence type="ECO:0000313" key="3">
    <source>
        <dbReference type="EMBL" id="MEQ2593143.1"/>
    </source>
</evidence>
<protein>
    <submittedName>
        <fullName evidence="3">ATP-binding protein</fullName>
    </submittedName>
</protein>
<name>A0ABV1ICP9_9FIRM</name>
<dbReference type="InterPro" id="IPR027417">
    <property type="entry name" value="P-loop_NTPase"/>
</dbReference>
<dbReference type="InterPro" id="IPR011856">
    <property type="entry name" value="tRNA_endonuc-like_dom_sf"/>
</dbReference>
<dbReference type="Pfam" id="PF20720">
    <property type="entry name" value="nSTAND3"/>
    <property type="match status" value="1"/>
</dbReference>
<dbReference type="Gene3D" id="3.40.1350.10">
    <property type="match status" value="1"/>
</dbReference>
<proteinExistence type="predicted"/>
<dbReference type="SUPFAM" id="SSF52540">
    <property type="entry name" value="P-loop containing nucleoside triphosphate hydrolases"/>
    <property type="match status" value="2"/>
</dbReference>
<organism evidence="3 4">
    <name type="scientific">Coprococcus aceti</name>
    <dbReference type="NCBI Taxonomy" id="2981786"/>
    <lineage>
        <taxon>Bacteria</taxon>
        <taxon>Bacillati</taxon>
        <taxon>Bacillota</taxon>
        <taxon>Clostridia</taxon>
        <taxon>Lachnospirales</taxon>
        <taxon>Lachnospiraceae</taxon>
        <taxon>Coprococcus</taxon>
    </lineage>
</organism>
<accession>A0ABV1ICP9</accession>
<evidence type="ECO:0000259" key="2">
    <source>
        <dbReference type="Pfam" id="PF20720"/>
    </source>
</evidence>
<reference evidence="3 4" key="1">
    <citation type="submission" date="2024-04" db="EMBL/GenBank/DDBJ databases">
        <title>Human intestinal bacterial collection.</title>
        <authorList>
            <person name="Pauvert C."/>
            <person name="Hitch T.C.A."/>
            <person name="Clavel T."/>
        </authorList>
    </citation>
    <scope>NUCLEOTIDE SEQUENCE [LARGE SCALE GENOMIC DNA]</scope>
    <source>
        <strain evidence="3 4">CLA-AA-H181</strain>
    </source>
</reference>
<keyword evidence="3" id="KW-0067">ATP-binding</keyword>